<comment type="cofactor">
    <cofactor evidence="1">
        <name>heme</name>
        <dbReference type="ChEBI" id="CHEBI:30413"/>
    </cofactor>
</comment>
<keyword evidence="3" id="KW-0349">Heme</keyword>
<dbReference type="PRINTS" id="PR00463">
    <property type="entry name" value="EP450I"/>
</dbReference>
<evidence type="ECO:0000256" key="2">
    <source>
        <dbReference type="ARBA" id="ARBA00010617"/>
    </source>
</evidence>
<protein>
    <recommendedName>
        <fullName evidence="10">Cytochrome P450</fullName>
    </recommendedName>
</protein>
<dbReference type="Pfam" id="PF00067">
    <property type="entry name" value="p450"/>
    <property type="match status" value="1"/>
</dbReference>
<keyword evidence="5" id="KW-0560">Oxidoreductase</keyword>
<comment type="similarity">
    <text evidence="2">Belongs to the cytochrome P450 family.</text>
</comment>
<organism evidence="8 9">
    <name type="scientific">Arabis nemorensis</name>
    <dbReference type="NCBI Taxonomy" id="586526"/>
    <lineage>
        <taxon>Eukaryota</taxon>
        <taxon>Viridiplantae</taxon>
        <taxon>Streptophyta</taxon>
        <taxon>Embryophyta</taxon>
        <taxon>Tracheophyta</taxon>
        <taxon>Spermatophyta</taxon>
        <taxon>Magnoliopsida</taxon>
        <taxon>eudicotyledons</taxon>
        <taxon>Gunneridae</taxon>
        <taxon>Pentapetalae</taxon>
        <taxon>rosids</taxon>
        <taxon>malvids</taxon>
        <taxon>Brassicales</taxon>
        <taxon>Brassicaceae</taxon>
        <taxon>Arabideae</taxon>
        <taxon>Arabis</taxon>
    </lineage>
</organism>
<dbReference type="SUPFAM" id="SSF48264">
    <property type="entry name" value="Cytochrome P450"/>
    <property type="match status" value="1"/>
</dbReference>
<keyword evidence="7" id="KW-0503">Monooxygenase</keyword>
<comment type="caution">
    <text evidence="8">The sequence shown here is derived from an EMBL/GenBank/DDBJ whole genome shotgun (WGS) entry which is preliminary data.</text>
</comment>
<gene>
    <name evidence="8" type="ORF">ANE_LOCUS16349</name>
</gene>
<dbReference type="InterPro" id="IPR036396">
    <property type="entry name" value="Cyt_P450_sf"/>
</dbReference>
<evidence type="ECO:0000256" key="3">
    <source>
        <dbReference type="ARBA" id="ARBA00022617"/>
    </source>
</evidence>
<dbReference type="EMBL" id="CABITT030000005">
    <property type="protein sequence ID" value="VVB05905.1"/>
    <property type="molecule type" value="Genomic_DNA"/>
</dbReference>
<evidence type="ECO:0000256" key="5">
    <source>
        <dbReference type="ARBA" id="ARBA00023002"/>
    </source>
</evidence>
<evidence type="ECO:0000313" key="8">
    <source>
        <dbReference type="EMBL" id="VVB05905.1"/>
    </source>
</evidence>
<dbReference type="Gene3D" id="1.10.630.10">
    <property type="entry name" value="Cytochrome P450"/>
    <property type="match status" value="1"/>
</dbReference>
<dbReference type="PANTHER" id="PTHR24296">
    <property type="entry name" value="CYTOCHROME P450"/>
    <property type="match status" value="1"/>
</dbReference>
<evidence type="ECO:0000256" key="4">
    <source>
        <dbReference type="ARBA" id="ARBA00022723"/>
    </source>
</evidence>
<dbReference type="AlphaFoldDB" id="A0A565BX25"/>
<proteinExistence type="inferred from homology"/>
<dbReference type="OrthoDB" id="1470350at2759"/>
<dbReference type="InterPro" id="IPR001128">
    <property type="entry name" value="Cyt_P450"/>
</dbReference>
<reference evidence="8" key="1">
    <citation type="submission" date="2019-07" db="EMBL/GenBank/DDBJ databases">
        <authorList>
            <person name="Dittberner H."/>
        </authorList>
    </citation>
    <scope>NUCLEOTIDE SEQUENCE [LARGE SCALE GENOMIC DNA]</scope>
</reference>
<evidence type="ECO:0008006" key="10">
    <source>
        <dbReference type="Google" id="ProtNLM"/>
    </source>
</evidence>
<evidence type="ECO:0000256" key="6">
    <source>
        <dbReference type="ARBA" id="ARBA00023004"/>
    </source>
</evidence>
<evidence type="ECO:0000256" key="1">
    <source>
        <dbReference type="ARBA" id="ARBA00001971"/>
    </source>
</evidence>
<dbReference type="GO" id="GO:0016705">
    <property type="term" value="F:oxidoreductase activity, acting on paired donors, with incorporation or reduction of molecular oxygen"/>
    <property type="evidence" value="ECO:0007669"/>
    <property type="project" value="InterPro"/>
</dbReference>
<evidence type="ECO:0000313" key="9">
    <source>
        <dbReference type="Proteomes" id="UP000489600"/>
    </source>
</evidence>
<evidence type="ECO:0000256" key="7">
    <source>
        <dbReference type="ARBA" id="ARBA00023033"/>
    </source>
</evidence>
<dbReference type="InterPro" id="IPR002401">
    <property type="entry name" value="Cyt_P450_E_grp-I"/>
</dbReference>
<keyword evidence="6" id="KW-0408">Iron</keyword>
<dbReference type="GO" id="GO:0020037">
    <property type="term" value="F:heme binding"/>
    <property type="evidence" value="ECO:0007669"/>
    <property type="project" value="InterPro"/>
</dbReference>
<dbReference type="Proteomes" id="UP000489600">
    <property type="component" value="Unassembled WGS sequence"/>
</dbReference>
<dbReference type="GO" id="GO:0004497">
    <property type="term" value="F:monooxygenase activity"/>
    <property type="evidence" value="ECO:0007669"/>
    <property type="project" value="UniProtKB-KW"/>
</dbReference>
<name>A0A565BX25_9BRAS</name>
<sequence length="84" mass="9872">MISLLDDILGRGMIFSVYRQRGDDSPELLRYIIMSFILAGRDTTSSALSWFFWLLSLHPEVEHKILQEMKSIRERTRKRIGESL</sequence>
<keyword evidence="4" id="KW-0479">Metal-binding</keyword>
<dbReference type="GO" id="GO:0005506">
    <property type="term" value="F:iron ion binding"/>
    <property type="evidence" value="ECO:0007669"/>
    <property type="project" value="InterPro"/>
</dbReference>
<keyword evidence="9" id="KW-1185">Reference proteome</keyword>
<accession>A0A565BX25</accession>